<evidence type="ECO:0000313" key="2">
    <source>
        <dbReference type="Proteomes" id="UP000053477"/>
    </source>
</evidence>
<dbReference type="PROSITE" id="PS00383">
    <property type="entry name" value="TYR_PHOSPHATASE_1"/>
    <property type="match status" value="1"/>
</dbReference>
<gene>
    <name evidence="1" type="ORF">SCHPADRAFT_836551</name>
</gene>
<name>A0A0H2R842_9AGAM</name>
<protein>
    <recommendedName>
        <fullName evidence="3">Tyrosine specific protein phosphatases domain-containing protein</fullName>
    </recommendedName>
</protein>
<dbReference type="Proteomes" id="UP000053477">
    <property type="component" value="Unassembled WGS sequence"/>
</dbReference>
<dbReference type="STRING" id="27342.A0A0H2R842"/>
<dbReference type="GO" id="GO:0004721">
    <property type="term" value="F:phosphoprotein phosphatase activity"/>
    <property type="evidence" value="ECO:0007669"/>
    <property type="project" value="InterPro"/>
</dbReference>
<dbReference type="PANTHER" id="PTHR31126:SF1">
    <property type="entry name" value="TYROSINE SPECIFIC PROTEIN PHOSPHATASES DOMAIN-CONTAINING PROTEIN"/>
    <property type="match status" value="1"/>
</dbReference>
<dbReference type="Gene3D" id="3.90.190.10">
    <property type="entry name" value="Protein tyrosine phosphatase superfamily"/>
    <property type="match status" value="1"/>
</dbReference>
<dbReference type="Pfam" id="PF13350">
    <property type="entry name" value="Y_phosphatase3"/>
    <property type="match status" value="1"/>
</dbReference>
<dbReference type="InParanoid" id="A0A0H2R842"/>
<proteinExistence type="predicted"/>
<dbReference type="InterPro" id="IPR016130">
    <property type="entry name" value="Tyr_Pase_AS"/>
</dbReference>
<keyword evidence="2" id="KW-1185">Reference proteome</keyword>
<dbReference type="OrthoDB" id="449382at2759"/>
<sequence>MSNLTLEQYNPKVVAKALSSFPFVTIDGVSNVRTLGSYPVGYREPNGGCLATRPNFMFRGAEVSGITERGVQQLQNLNIKKVFDLRSEVEMHRNGAYMPAIKNVEVVWTPVFKSEDFSDTAMASKFEMYSSDNIEAFMQQYTEILDNAGPAYAAILAHIRDRPQEGCLFHCTAGKDRTGLIAAILFKLAGVHDEYIVEDYHLTEIGRAPDRDKVMQRLSRHQFFIKNPQRASNMLRARREVMAAFLNLLQQKYGGAEAYVKRYCQMTDEDIRVIRQNMLISSPRL</sequence>
<evidence type="ECO:0000313" key="1">
    <source>
        <dbReference type="EMBL" id="KLO07542.1"/>
    </source>
</evidence>
<dbReference type="SUPFAM" id="SSF52799">
    <property type="entry name" value="(Phosphotyrosine protein) phosphatases II"/>
    <property type="match status" value="1"/>
</dbReference>
<accession>A0A0H2R842</accession>
<reference evidence="1 2" key="1">
    <citation type="submission" date="2015-04" db="EMBL/GenBank/DDBJ databases">
        <title>Complete genome sequence of Schizopora paradoxa KUC8140, a cosmopolitan wood degrader in East Asia.</title>
        <authorList>
            <consortium name="DOE Joint Genome Institute"/>
            <person name="Min B."/>
            <person name="Park H."/>
            <person name="Jang Y."/>
            <person name="Kim J.-J."/>
            <person name="Kim K.H."/>
            <person name="Pangilinan J."/>
            <person name="Lipzen A."/>
            <person name="Riley R."/>
            <person name="Grigoriev I.V."/>
            <person name="Spatafora J.W."/>
            <person name="Choi I.-G."/>
        </authorList>
    </citation>
    <scope>NUCLEOTIDE SEQUENCE [LARGE SCALE GENOMIC DNA]</scope>
    <source>
        <strain evidence="1 2">KUC8140</strain>
    </source>
</reference>
<dbReference type="PANTHER" id="PTHR31126">
    <property type="entry name" value="TYROSINE-PROTEIN PHOSPHATASE"/>
    <property type="match status" value="1"/>
</dbReference>
<dbReference type="AlphaFoldDB" id="A0A0H2R842"/>
<dbReference type="EMBL" id="KQ086133">
    <property type="protein sequence ID" value="KLO07542.1"/>
    <property type="molecule type" value="Genomic_DNA"/>
</dbReference>
<evidence type="ECO:0008006" key="3">
    <source>
        <dbReference type="Google" id="ProtNLM"/>
    </source>
</evidence>
<dbReference type="InterPro" id="IPR026893">
    <property type="entry name" value="Tyr/Ser_Pase_IphP-type"/>
</dbReference>
<organism evidence="1 2">
    <name type="scientific">Schizopora paradoxa</name>
    <dbReference type="NCBI Taxonomy" id="27342"/>
    <lineage>
        <taxon>Eukaryota</taxon>
        <taxon>Fungi</taxon>
        <taxon>Dikarya</taxon>
        <taxon>Basidiomycota</taxon>
        <taxon>Agaricomycotina</taxon>
        <taxon>Agaricomycetes</taxon>
        <taxon>Hymenochaetales</taxon>
        <taxon>Schizoporaceae</taxon>
        <taxon>Schizopora</taxon>
    </lineage>
</organism>
<dbReference type="InterPro" id="IPR029021">
    <property type="entry name" value="Prot-tyrosine_phosphatase-like"/>
</dbReference>